<gene>
    <name evidence="3" type="ordered locus">Tcur_0656</name>
</gene>
<evidence type="ECO:0000313" key="3">
    <source>
        <dbReference type="EMBL" id="ACY96251.1"/>
    </source>
</evidence>
<name>D1A4L6_THECD</name>
<organism evidence="3 4">
    <name type="scientific">Thermomonospora curvata (strain ATCC 19995 / DSM 43183 / JCM 3096 / KCTC 9072 / NBRC 15933 / NCIMB 10081 / Henssen B9)</name>
    <dbReference type="NCBI Taxonomy" id="471852"/>
    <lineage>
        <taxon>Bacteria</taxon>
        <taxon>Bacillati</taxon>
        <taxon>Actinomycetota</taxon>
        <taxon>Actinomycetes</taxon>
        <taxon>Streptosporangiales</taxon>
        <taxon>Thermomonosporaceae</taxon>
        <taxon>Thermomonospora</taxon>
    </lineage>
</organism>
<evidence type="ECO:0000313" key="4">
    <source>
        <dbReference type="Proteomes" id="UP000001918"/>
    </source>
</evidence>
<dbReference type="EMBL" id="CP001738">
    <property type="protein sequence ID" value="ACY96251.1"/>
    <property type="molecule type" value="Genomic_DNA"/>
</dbReference>
<feature type="region of interest" description="Disordered" evidence="1">
    <location>
        <begin position="1"/>
        <end position="50"/>
    </location>
</feature>
<evidence type="ECO:0000256" key="2">
    <source>
        <dbReference type="SAM" id="Phobius"/>
    </source>
</evidence>
<accession>D1A4L6</accession>
<keyword evidence="2" id="KW-0472">Membrane</keyword>
<dbReference type="HOGENOM" id="CLU_1408145_0_0_11"/>
<dbReference type="AlphaFoldDB" id="D1A4L6"/>
<sequence length="193" mass="21380">MVANPGSQPEEAGFPPAPRLDPNQTVPDMPRPDGGRPAPRRSGPGRRRRPGRESALVWWAAFALLLGAAWWLRSWRLALLTLLLWCGYEFLLVPTICRVSTRQGFSCREPVRGRLFACTPAHQEVKTDALWRLVGLSNPFRKKRAPDPNRTTGKVVFSPKVRGRLAQADRAVILLACAGTLVTVVGMVYGFGR</sequence>
<evidence type="ECO:0000256" key="1">
    <source>
        <dbReference type="SAM" id="MobiDB-lite"/>
    </source>
</evidence>
<feature type="transmembrane region" description="Helical" evidence="2">
    <location>
        <begin position="55"/>
        <end position="72"/>
    </location>
</feature>
<dbReference type="KEGG" id="tcu:Tcur_0656"/>
<keyword evidence="4" id="KW-1185">Reference proteome</keyword>
<proteinExistence type="predicted"/>
<keyword evidence="2" id="KW-0812">Transmembrane</keyword>
<feature type="transmembrane region" description="Helical" evidence="2">
    <location>
        <begin position="78"/>
        <end position="99"/>
    </location>
</feature>
<reference evidence="3 4" key="1">
    <citation type="journal article" date="2011" name="Stand. Genomic Sci.">
        <title>Complete genome sequence of Thermomonospora curvata type strain (B9).</title>
        <authorList>
            <person name="Chertkov O."/>
            <person name="Sikorski J."/>
            <person name="Nolan M."/>
            <person name="Lapidus A."/>
            <person name="Lucas S."/>
            <person name="Del Rio T.G."/>
            <person name="Tice H."/>
            <person name="Cheng J.F."/>
            <person name="Goodwin L."/>
            <person name="Pitluck S."/>
            <person name="Liolios K."/>
            <person name="Ivanova N."/>
            <person name="Mavromatis K."/>
            <person name="Mikhailova N."/>
            <person name="Ovchinnikova G."/>
            <person name="Pati A."/>
            <person name="Chen A."/>
            <person name="Palaniappan K."/>
            <person name="Djao O.D."/>
            <person name="Land M."/>
            <person name="Hauser L."/>
            <person name="Chang Y.J."/>
            <person name="Jeffries C.D."/>
            <person name="Brettin T."/>
            <person name="Han C."/>
            <person name="Detter J.C."/>
            <person name="Rohde M."/>
            <person name="Goker M."/>
            <person name="Woyke T."/>
            <person name="Bristow J."/>
            <person name="Eisen J.A."/>
            <person name="Markowitz V."/>
            <person name="Hugenholtz P."/>
            <person name="Klenk H.P."/>
            <person name="Kyrpides N.C."/>
        </authorList>
    </citation>
    <scope>NUCLEOTIDE SEQUENCE [LARGE SCALE GENOMIC DNA]</scope>
    <source>
        <strain evidence="4">ATCC 19995 / DSM 43183 / JCM 3096 / KCTC 9072 / NBRC 15933 / NCIMB 10081 / Henssen B9</strain>
    </source>
</reference>
<feature type="transmembrane region" description="Helical" evidence="2">
    <location>
        <begin position="172"/>
        <end position="192"/>
    </location>
</feature>
<protein>
    <submittedName>
        <fullName evidence="3">Uncharacterized protein</fullName>
    </submittedName>
</protein>
<dbReference type="STRING" id="471852.Tcur_0656"/>
<dbReference type="Proteomes" id="UP000001918">
    <property type="component" value="Chromosome"/>
</dbReference>
<keyword evidence="2" id="KW-1133">Transmembrane helix</keyword>